<name>A0ABR3Z0B7_9PEZI</name>
<reference evidence="1 2" key="1">
    <citation type="journal article" date="2024" name="IMA Fungus">
        <title>IMA Genome - F19 : A genome assembly and annotation guide to empower mycologists, including annotated draft genome sequences of Ceratocystis pirilliformis, Diaporthe australafricana, Fusarium ophioides, Paecilomyces lecythidis, and Sporothrix stenoceras.</title>
        <authorList>
            <person name="Aylward J."/>
            <person name="Wilson A.M."/>
            <person name="Visagie C.M."/>
            <person name="Spraker J."/>
            <person name="Barnes I."/>
            <person name="Buitendag C."/>
            <person name="Ceriani C."/>
            <person name="Del Mar Angel L."/>
            <person name="du Plessis D."/>
            <person name="Fuchs T."/>
            <person name="Gasser K."/>
            <person name="Kramer D."/>
            <person name="Li W."/>
            <person name="Munsamy K."/>
            <person name="Piso A."/>
            <person name="Price J.L."/>
            <person name="Sonnekus B."/>
            <person name="Thomas C."/>
            <person name="van der Nest A."/>
            <person name="van Dijk A."/>
            <person name="van Heerden A."/>
            <person name="van Vuuren N."/>
            <person name="Yilmaz N."/>
            <person name="Duong T.A."/>
            <person name="van der Merwe N.A."/>
            <person name="Wingfield M.J."/>
            <person name="Wingfield B.D."/>
        </authorList>
    </citation>
    <scope>NUCLEOTIDE SEQUENCE [LARGE SCALE GENOMIC DNA]</scope>
    <source>
        <strain evidence="1 2">CMW 5346</strain>
    </source>
</reference>
<evidence type="ECO:0000313" key="1">
    <source>
        <dbReference type="EMBL" id="KAL1893943.1"/>
    </source>
</evidence>
<proteinExistence type="predicted"/>
<dbReference type="EMBL" id="JAWCUI010000035">
    <property type="protein sequence ID" value="KAL1893943.1"/>
    <property type="molecule type" value="Genomic_DNA"/>
</dbReference>
<sequence length="170" mass="19988">MSLAPRMIARLQNLAKRYRIFANLAVKSLGYINYQIVYDSASIRTAQINDAKLYGKMAFKSTKLAHQFRDNAYDSDPDTDSEHNNIYDSTGDYFAERYPYYSPYKAELQENDENHHLEVYVNEVRCAQDWILGINGLGRNAPMYFSINLTYLTERERYQLLWAQHLYKTI</sequence>
<dbReference type="Proteomes" id="UP001583186">
    <property type="component" value="Unassembled WGS sequence"/>
</dbReference>
<protein>
    <submittedName>
        <fullName evidence="1">Uncharacterized protein</fullName>
    </submittedName>
</protein>
<evidence type="ECO:0000313" key="2">
    <source>
        <dbReference type="Proteomes" id="UP001583186"/>
    </source>
</evidence>
<organism evidence="1 2">
    <name type="scientific">Sporothrix stenoceras</name>
    <dbReference type="NCBI Taxonomy" id="5173"/>
    <lineage>
        <taxon>Eukaryota</taxon>
        <taxon>Fungi</taxon>
        <taxon>Dikarya</taxon>
        <taxon>Ascomycota</taxon>
        <taxon>Pezizomycotina</taxon>
        <taxon>Sordariomycetes</taxon>
        <taxon>Sordariomycetidae</taxon>
        <taxon>Ophiostomatales</taxon>
        <taxon>Ophiostomataceae</taxon>
        <taxon>Sporothrix</taxon>
    </lineage>
</organism>
<comment type="caution">
    <text evidence="1">The sequence shown here is derived from an EMBL/GenBank/DDBJ whole genome shotgun (WGS) entry which is preliminary data.</text>
</comment>
<keyword evidence="2" id="KW-1185">Reference proteome</keyword>
<gene>
    <name evidence="1" type="ORF">Sste5346_006084</name>
</gene>
<accession>A0ABR3Z0B7</accession>